<evidence type="ECO:0000313" key="5">
    <source>
        <dbReference type="EMBL" id="BBE16774.1"/>
    </source>
</evidence>
<dbReference type="PROSITE" id="PS51782">
    <property type="entry name" value="LYSM"/>
    <property type="match status" value="1"/>
</dbReference>
<dbReference type="InterPro" id="IPR018392">
    <property type="entry name" value="LysM"/>
</dbReference>
<evidence type="ECO:0000256" key="2">
    <source>
        <dbReference type="ARBA" id="ARBA00011901"/>
    </source>
</evidence>
<dbReference type="RefSeq" id="WP_318349816.1">
    <property type="nucleotide sequence ID" value="NZ_AP018694.1"/>
</dbReference>
<accession>A0A5K7S600</accession>
<name>A0A5K7S600_9BACT</name>
<dbReference type="PANTHER" id="PTHR30404:SF0">
    <property type="entry name" value="N-ACETYLMURAMOYL-L-ALANINE AMIDASE AMIC"/>
    <property type="match status" value="1"/>
</dbReference>
<keyword evidence="6" id="KW-1185">Reference proteome</keyword>
<dbReference type="EC" id="3.5.1.28" evidence="2"/>
<evidence type="ECO:0000313" key="6">
    <source>
        <dbReference type="Proteomes" id="UP001193389"/>
    </source>
</evidence>
<proteinExistence type="predicted"/>
<dbReference type="InterPro" id="IPR002508">
    <property type="entry name" value="MurNAc-LAA_cat"/>
</dbReference>
<dbReference type="SUPFAM" id="SSF53187">
    <property type="entry name" value="Zn-dependent exopeptidases"/>
    <property type="match status" value="1"/>
</dbReference>
<dbReference type="GO" id="GO:0030288">
    <property type="term" value="C:outer membrane-bounded periplasmic space"/>
    <property type="evidence" value="ECO:0007669"/>
    <property type="project" value="TreeGrafter"/>
</dbReference>
<sequence length="354" mass="40376">MLKILNPPYIKAHYPYQIIVSGILIFFCFQLSAQEYQTYKAKKGDGIYSVLKQNGYSYTESLNQFIELNKSKLGKENALIIGKVYRLPLKTDTIAEVQKIQAKIEALPEKTVYEIFGKKYREITIKSKELAGAIYYLESGHGGPDPGAIGNLNGHILCEDEYAYDVTLRLARNLIERGATVYLIIRDPNDGIRDEQYLAPDKDEVCYPDNEIPLSQLARLKQSTAAVNSLHALNKKKFQRLVVIHVDSRSEKENIDVFFYHDKGSNTGKRMANTLKETFEKKYAEHQPNRGYSGSVSDRNLYVIKNAVSPAVFIELGNINHTRDQQRFINPDNRQAVANWLRDGLIDDFKKSIK</sequence>
<dbReference type="InterPro" id="IPR050695">
    <property type="entry name" value="N-acetylmuramoyl_amidase_3"/>
</dbReference>
<dbReference type="Pfam" id="PF01520">
    <property type="entry name" value="Amidase_3"/>
    <property type="match status" value="1"/>
</dbReference>
<keyword evidence="3" id="KW-0378">Hydrolase</keyword>
<dbReference type="AlphaFoldDB" id="A0A5K7S600"/>
<dbReference type="Gene3D" id="3.40.630.40">
    <property type="entry name" value="Zn-dependent exopeptidases"/>
    <property type="match status" value="1"/>
</dbReference>
<evidence type="ECO:0000256" key="3">
    <source>
        <dbReference type="ARBA" id="ARBA00022801"/>
    </source>
</evidence>
<dbReference type="GO" id="GO:0009253">
    <property type="term" value="P:peptidoglycan catabolic process"/>
    <property type="evidence" value="ECO:0007669"/>
    <property type="project" value="InterPro"/>
</dbReference>
<dbReference type="CDD" id="cd02696">
    <property type="entry name" value="MurNAc-LAA"/>
    <property type="match status" value="1"/>
</dbReference>
<evidence type="ECO:0000259" key="4">
    <source>
        <dbReference type="PROSITE" id="PS51782"/>
    </source>
</evidence>
<gene>
    <name evidence="5" type="ORF">AQPE_0921</name>
</gene>
<comment type="catalytic activity">
    <reaction evidence="1">
        <text>Hydrolyzes the link between N-acetylmuramoyl residues and L-amino acid residues in certain cell-wall glycopeptides.</text>
        <dbReference type="EC" id="3.5.1.28"/>
    </reaction>
</comment>
<dbReference type="KEGG" id="anf:AQPE_0921"/>
<dbReference type="GO" id="GO:0008745">
    <property type="term" value="F:N-acetylmuramoyl-L-alanine amidase activity"/>
    <property type="evidence" value="ECO:0007669"/>
    <property type="project" value="UniProtKB-EC"/>
</dbReference>
<dbReference type="Proteomes" id="UP001193389">
    <property type="component" value="Chromosome"/>
</dbReference>
<dbReference type="SMART" id="SM00646">
    <property type="entry name" value="Ami_3"/>
    <property type="match status" value="1"/>
</dbReference>
<organism evidence="5 6">
    <name type="scientific">Aquipluma nitroreducens</name>
    <dbReference type="NCBI Taxonomy" id="2010828"/>
    <lineage>
        <taxon>Bacteria</taxon>
        <taxon>Pseudomonadati</taxon>
        <taxon>Bacteroidota</taxon>
        <taxon>Bacteroidia</taxon>
        <taxon>Marinilabiliales</taxon>
        <taxon>Prolixibacteraceae</taxon>
        <taxon>Aquipluma</taxon>
    </lineage>
</organism>
<dbReference type="PANTHER" id="PTHR30404">
    <property type="entry name" value="N-ACETYLMURAMOYL-L-ALANINE AMIDASE"/>
    <property type="match status" value="1"/>
</dbReference>
<protein>
    <recommendedName>
        <fullName evidence="2">N-acetylmuramoyl-L-alanine amidase</fullName>
        <ecNumber evidence="2">3.5.1.28</ecNumber>
    </recommendedName>
</protein>
<evidence type="ECO:0000256" key="1">
    <source>
        <dbReference type="ARBA" id="ARBA00001561"/>
    </source>
</evidence>
<dbReference type="EMBL" id="AP018694">
    <property type="protein sequence ID" value="BBE16774.1"/>
    <property type="molecule type" value="Genomic_DNA"/>
</dbReference>
<reference evidence="5" key="1">
    <citation type="journal article" date="2020" name="Int. J. Syst. Evol. Microbiol.">
        <title>Aquipluma nitroreducens gen. nov. sp. nov., a novel facultatively anaerobic bacterium isolated from a freshwater lake.</title>
        <authorList>
            <person name="Watanabe M."/>
            <person name="Kojima H."/>
            <person name="Fukui M."/>
        </authorList>
    </citation>
    <scope>NUCLEOTIDE SEQUENCE</scope>
    <source>
        <strain evidence="5">MeG22</strain>
    </source>
</reference>
<feature type="domain" description="LysM" evidence="4">
    <location>
        <begin position="37"/>
        <end position="87"/>
    </location>
</feature>